<accession>A0A7G9A3Z6</accession>
<dbReference type="EMBL" id="MT840185">
    <property type="protein sequence ID" value="QNL31469.1"/>
    <property type="molecule type" value="Genomic_DNA"/>
</dbReference>
<organism evidence="1">
    <name type="scientific">Bacteriophage sp</name>
    <dbReference type="NCBI Taxonomy" id="38018"/>
    <lineage>
        <taxon>Viruses</taxon>
    </lineage>
</organism>
<evidence type="ECO:0000313" key="1">
    <source>
        <dbReference type="EMBL" id="QNL31469.1"/>
    </source>
</evidence>
<name>A0A7G9A3Z6_9VIRU</name>
<sequence length="190" mass="20239">MTTFKAFRETALPGTLQPYAIYFVAPASKPNYVEIYVSDATGSSAKRVLTDTDIQALINASISGLGGEMPVVADIAARNALASTLTRDTQVLVLNATGDSTVTSGAATYLYRFSTTSWIKLNEAESMDLVLQWANIQGRPTSSASAIDAAVSNSHTHTNKTQLDKIGENANGLLTYSNLLPTTGWNSVAW</sequence>
<reference evidence="1" key="1">
    <citation type="submission" date="2020-07" db="EMBL/GenBank/DDBJ databases">
        <title>Dissolved microcystin release linked to lysis of a Microcystis spp. bloom in Lake Erie (USA) attributed to a novel cyanophage.</title>
        <authorList>
            <person name="McKindles K.M."/>
            <person name="Manes M.A."/>
            <person name="DeMarco J.R."/>
            <person name="McClure A."/>
            <person name="McKay R.M."/>
            <person name="Davis T.W."/>
            <person name="Bullerjahn G.S."/>
        </authorList>
    </citation>
    <scope>NUCLEOTIDE SEQUENCE</scope>
</reference>
<proteinExistence type="predicted"/>
<protein>
    <submittedName>
        <fullName evidence="1">Uncharacterized protein</fullName>
    </submittedName>
</protein>